<proteinExistence type="predicted"/>
<dbReference type="RefSeq" id="WP_135069351.1">
    <property type="nucleotide sequence ID" value="NZ_CP038266.1"/>
</dbReference>
<dbReference type="Proteomes" id="UP000295748">
    <property type="component" value="Chromosome"/>
</dbReference>
<reference evidence="2 3" key="1">
    <citation type="submission" date="2019-03" db="EMBL/GenBank/DDBJ databases">
        <authorList>
            <person name="Dong K."/>
        </authorList>
    </citation>
    <scope>NUCLEOTIDE SEQUENCE [LARGE SCALE GENOMIC DNA]</scope>
    <source>
        <strain evidence="3">dk512</strain>
    </source>
</reference>
<sequence>MAATESTGSTDNTASTASTGTEDPETVVAELQRDITETRRKRMAAQKVLATQPVLETALERASRDRSTGATNETDALRAEIQELRDSIVHEVRQIDRTRMLFPLADAAYPGLPQRPRLISELNAEASWRRGVIAGQDTADLLASASDVRIVLPTLEDLV</sequence>
<evidence type="ECO:0000256" key="1">
    <source>
        <dbReference type="SAM" id="MobiDB-lite"/>
    </source>
</evidence>
<gene>
    <name evidence="2" type="ORF">E4K62_16185</name>
</gene>
<name>A0ABX5SXW7_9MICO</name>
<feature type="region of interest" description="Disordered" evidence="1">
    <location>
        <begin position="1"/>
        <end position="27"/>
    </location>
</feature>
<accession>A0ABX5SXW7</accession>
<protein>
    <submittedName>
        <fullName evidence="2">Uncharacterized protein</fullName>
    </submittedName>
</protein>
<organism evidence="2 3">
    <name type="scientific">Microbacterium wangchenii</name>
    <dbReference type="NCBI Taxonomy" id="2541726"/>
    <lineage>
        <taxon>Bacteria</taxon>
        <taxon>Bacillati</taxon>
        <taxon>Actinomycetota</taxon>
        <taxon>Actinomycetes</taxon>
        <taxon>Micrococcales</taxon>
        <taxon>Microbacteriaceae</taxon>
        <taxon>Microbacterium</taxon>
    </lineage>
</organism>
<evidence type="ECO:0000313" key="2">
    <source>
        <dbReference type="EMBL" id="QBR90085.1"/>
    </source>
</evidence>
<keyword evidence="3" id="KW-1185">Reference proteome</keyword>
<evidence type="ECO:0000313" key="3">
    <source>
        <dbReference type="Proteomes" id="UP000295748"/>
    </source>
</evidence>
<feature type="compositionally biased region" description="Polar residues" evidence="1">
    <location>
        <begin position="1"/>
        <end position="21"/>
    </location>
</feature>
<dbReference type="EMBL" id="CP038266">
    <property type="protein sequence ID" value="QBR90085.1"/>
    <property type="molecule type" value="Genomic_DNA"/>
</dbReference>